<dbReference type="AlphaFoldDB" id="C0DA15"/>
<dbReference type="Proteomes" id="UP000004756">
    <property type="component" value="Unassembled WGS sequence"/>
</dbReference>
<dbReference type="HOGENOM" id="CLU_108696_1_3_9"/>
<evidence type="ECO:0000256" key="7">
    <source>
        <dbReference type="HAMAP-Rule" id="MF_01217"/>
    </source>
</evidence>
<name>C0DA15_9FIRM</name>
<sequence length="116" mass="12949">MPLRAAAGCPWEHGVWLASFAKIEAITIKARNQKEECKKTMEFEKLQAIIAEVLNIEPEEVTMQSTFVDDLGADSLDIFQIIMGIEEEFDIEIPNEAAEQIVTVGDAIEQIKNALN</sequence>
<dbReference type="GO" id="GO:0005829">
    <property type="term" value="C:cytosol"/>
    <property type="evidence" value="ECO:0007669"/>
    <property type="project" value="TreeGrafter"/>
</dbReference>
<comment type="pathway">
    <text evidence="7 9">Lipid metabolism; fatty acid biosynthesis.</text>
</comment>
<comment type="similarity">
    <text evidence="7">Belongs to the acyl carrier protein (ACP) family.</text>
</comment>
<dbReference type="NCBIfam" id="NF002148">
    <property type="entry name" value="PRK00982.1-2"/>
    <property type="match status" value="1"/>
</dbReference>
<keyword evidence="6 7" id="KW-0275">Fatty acid biosynthesis</keyword>
<dbReference type="HAMAP" id="MF_01217">
    <property type="entry name" value="Acyl_carrier"/>
    <property type="match status" value="1"/>
</dbReference>
<organism evidence="11 12">
    <name type="scientific">[Clostridium] asparagiforme DSM 15981</name>
    <dbReference type="NCBI Taxonomy" id="518636"/>
    <lineage>
        <taxon>Bacteria</taxon>
        <taxon>Bacillati</taxon>
        <taxon>Bacillota</taxon>
        <taxon>Clostridia</taxon>
        <taxon>Lachnospirales</taxon>
        <taxon>Lachnospiraceae</taxon>
        <taxon>Enterocloster</taxon>
    </lineage>
</organism>
<evidence type="ECO:0000259" key="10">
    <source>
        <dbReference type="PROSITE" id="PS50075"/>
    </source>
</evidence>
<reference evidence="11 12" key="2">
    <citation type="submission" date="2009-02" db="EMBL/GenBank/DDBJ databases">
        <title>Draft genome sequence of Clostridium asparagiforme (DSM 15981).</title>
        <authorList>
            <person name="Sudarsanam P."/>
            <person name="Ley R."/>
            <person name="Guruge J."/>
            <person name="Turnbaugh P.J."/>
            <person name="Mahowald M."/>
            <person name="Liep D."/>
            <person name="Gordon J."/>
        </authorList>
    </citation>
    <scope>NUCLEOTIDE SEQUENCE [LARGE SCALE GENOMIC DNA]</scope>
    <source>
        <strain evidence="11 12">DSM 15981</strain>
    </source>
</reference>
<comment type="function">
    <text evidence="7 9">Carrier of the growing fatty acid chain in fatty acid biosynthesis.</text>
</comment>
<dbReference type="PANTHER" id="PTHR20863">
    <property type="entry name" value="ACYL CARRIER PROTEIN"/>
    <property type="match status" value="1"/>
</dbReference>
<keyword evidence="12" id="KW-1185">Reference proteome</keyword>
<comment type="caution">
    <text evidence="11">The sequence shown here is derived from an EMBL/GenBank/DDBJ whole genome shotgun (WGS) entry which is preliminary data.</text>
</comment>
<keyword evidence="7" id="KW-0963">Cytoplasm</keyword>
<evidence type="ECO:0000256" key="6">
    <source>
        <dbReference type="ARBA" id="ARBA00023160"/>
    </source>
</evidence>
<dbReference type="NCBIfam" id="NF002150">
    <property type="entry name" value="PRK00982.1-4"/>
    <property type="match status" value="1"/>
</dbReference>
<evidence type="ECO:0000256" key="2">
    <source>
        <dbReference type="ARBA" id="ARBA00022516"/>
    </source>
</evidence>
<feature type="domain" description="Carrier" evidence="10">
    <location>
        <begin position="40"/>
        <end position="115"/>
    </location>
</feature>
<dbReference type="InterPro" id="IPR009081">
    <property type="entry name" value="PP-bd_ACP"/>
</dbReference>
<comment type="PTM">
    <text evidence="7">4'-phosphopantetheine is transferred from CoA to a specific serine of apo-ACP by AcpS. This modification is essential for activity because fatty acids are bound in thioester linkage to the sulfhydryl of the prosthetic group.</text>
</comment>
<comment type="subcellular location">
    <subcellularLocation>
        <location evidence="7">Cytoplasm</location>
    </subcellularLocation>
</comment>
<dbReference type="InterPro" id="IPR003231">
    <property type="entry name" value="ACP"/>
</dbReference>
<reference evidence="11 12" key="1">
    <citation type="submission" date="2009-01" db="EMBL/GenBank/DDBJ databases">
        <authorList>
            <person name="Fulton L."/>
            <person name="Clifton S."/>
            <person name="Fulton B."/>
            <person name="Xu J."/>
            <person name="Minx P."/>
            <person name="Pepin K.H."/>
            <person name="Johnson M."/>
            <person name="Bhonagiri V."/>
            <person name="Nash W.E."/>
            <person name="Mardis E.R."/>
            <person name="Wilson R.K."/>
        </authorList>
    </citation>
    <scope>NUCLEOTIDE SEQUENCE [LARGE SCALE GENOMIC DNA]</scope>
    <source>
        <strain evidence="11 12">DSM 15981</strain>
    </source>
</reference>
<dbReference type="NCBIfam" id="TIGR00517">
    <property type="entry name" value="acyl_carrier"/>
    <property type="match status" value="1"/>
</dbReference>
<evidence type="ECO:0000256" key="1">
    <source>
        <dbReference type="ARBA" id="ARBA00022450"/>
    </source>
</evidence>
<evidence type="ECO:0000256" key="3">
    <source>
        <dbReference type="ARBA" id="ARBA00022553"/>
    </source>
</evidence>
<dbReference type="GO" id="GO:0000035">
    <property type="term" value="F:acyl binding"/>
    <property type="evidence" value="ECO:0007669"/>
    <property type="project" value="TreeGrafter"/>
</dbReference>
<feature type="modified residue" description="O-(pantetheine 4'-phosphoryl)serine" evidence="7">
    <location>
        <position position="75"/>
    </location>
</feature>
<dbReference type="Pfam" id="PF00550">
    <property type="entry name" value="PP-binding"/>
    <property type="match status" value="1"/>
</dbReference>
<keyword evidence="2 7" id="KW-0444">Lipid biosynthesis</keyword>
<dbReference type="SUPFAM" id="SSF47336">
    <property type="entry name" value="ACP-like"/>
    <property type="match status" value="1"/>
</dbReference>
<evidence type="ECO:0000256" key="5">
    <source>
        <dbReference type="ARBA" id="ARBA00023098"/>
    </source>
</evidence>
<accession>C0DA15</accession>
<dbReference type="GO" id="GO:0016020">
    <property type="term" value="C:membrane"/>
    <property type="evidence" value="ECO:0007669"/>
    <property type="project" value="GOC"/>
</dbReference>
<gene>
    <name evidence="7 11" type="primary">acpP</name>
    <name evidence="11" type="ORF">CLOSTASPAR_06115</name>
</gene>
<evidence type="ECO:0000256" key="9">
    <source>
        <dbReference type="RuleBase" id="RU003545"/>
    </source>
</evidence>
<evidence type="ECO:0000256" key="8">
    <source>
        <dbReference type="NCBIfam" id="TIGR00517"/>
    </source>
</evidence>
<evidence type="ECO:0000256" key="4">
    <source>
        <dbReference type="ARBA" id="ARBA00022832"/>
    </source>
</evidence>
<dbReference type="GO" id="GO:0009245">
    <property type="term" value="P:lipid A biosynthetic process"/>
    <property type="evidence" value="ECO:0007669"/>
    <property type="project" value="TreeGrafter"/>
</dbReference>
<dbReference type="UniPathway" id="UPA00094"/>
<evidence type="ECO:0000313" key="11">
    <source>
        <dbReference type="EMBL" id="EEG51827.1"/>
    </source>
</evidence>
<dbReference type="Gene3D" id="1.10.1200.10">
    <property type="entry name" value="ACP-like"/>
    <property type="match status" value="1"/>
</dbReference>
<keyword evidence="1 7" id="KW-0596">Phosphopantetheine</keyword>
<dbReference type="InterPro" id="IPR036736">
    <property type="entry name" value="ACP-like_sf"/>
</dbReference>
<comment type="PTM">
    <text evidence="9">4'-phosphopantetheine is transferred from CoA to a specific serine of apo-ACP by acpS.</text>
</comment>
<keyword evidence="3 7" id="KW-0597">Phosphoprotein</keyword>
<protein>
    <recommendedName>
        <fullName evidence="7 8">Acyl carrier protein</fullName>
        <shortName evidence="7">ACP</shortName>
    </recommendedName>
</protein>
<evidence type="ECO:0000313" key="12">
    <source>
        <dbReference type="Proteomes" id="UP000004756"/>
    </source>
</evidence>
<dbReference type="PANTHER" id="PTHR20863:SF76">
    <property type="entry name" value="CARRIER DOMAIN-CONTAINING PROTEIN"/>
    <property type="match status" value="1"/>
</dbReference>
<dbReference type="GO" id="GO:0000036">
    <property type="term" value="F:acyl carrier activity"/>
    <property type="evidence" value="ECO:0007669"/>
    <property type="project" value="UniProtKB-UniRule"/>
</dbReference>
<dbReference type="PROSITE" id="PS50075">
    <property type="entry name" value="CARRIER"/>
    <property type="match status" value="1"/>
</dbReference>
<keyword evidence="4 7" id="KW-0276">Fatty acid metabolism</keyword>
<proteinExistence type="inferred from homology"/>
<dbReference type="EMBL" id="ACCJ01000517">
    <property type="protein sequence ID" value="EEG51827.1"/>
    <property type="molecule type" value="Genomic_DNA"/>
</dbReference>
<keyword evidence="5 7" id="KW-0443">Lipid metabolism</keyword>